<evidence type="ECO:0000313" key="2">
    <source>
        <dbReference type="EMBL" id="SIS53183.1"/>
    </source>
</evidence>
<evidence type="ECO:0000259" key="1">
    <source>
        <dbReference type="PROSITE" id="PS51186"/>
    </source>
</evidence>
<evidence type="ECO:0000313" key="3">
    <source>
        <dbReference type="Proteomes" id="UP000185678"/>
    </source>
</evidence>
<gene>
    <name evidence="2" type="ORF">SAMN05421779_102480</name>
</gene>
<dbReference type="RefSeq" id="WP_175617003.1">
    <property type="nucleotide sequence ID" value="NZ_FTOA01000002.1"/>
</dbReference>
<dbReference type="InterPro" id="IPR051531">
    <property type="entry name" value="N-acetyltransferase"/>
</dbReference>
<organism evidence="2 3">
    <name type="scientific">Insolitispirillum peregrinum</name>
    <dbReference type="NCBI Taxonomy" id="80876"/>
    <lineage>
        <taxon>Bacteria</taxon>
        <taxon>Pseudomonadati</taxon>
        <taxon>Pseudomonadota</taxon>
        <taxon>Alphaproteobacteria</taxon>
        <taxon>Rhodospirillales</taxon>
        <taxon>Novispirillaceae</taxon>
        <taxon>Insolitispirillum</taxon>
    </lineage>
</organism>
<protein>
    <submittedName>
        <fullName evidence="2">Protein N-acetyltransferase, RimJ/RimL family</fullName>
    </submittedName>
</protein>
<accession>A0A1N7JV23</accession>
<sequence>MTLTLPPELQTTRLLGRPATDGDMGYLRHILGSPQTMMWLSADGKAADEPRMLDITRSLSGHWKAHGFGVRLFFLRGSGAFAGWAGIRYVMLDGAPELELLYSLRHSLWREGLGSEMARACLEEVRATGLVRSVVAYTQPHNAASLGVMRACGMSFERTTTVAGLPHVVHRLRWPVEPQATDQTSVR</sequence>
<dbReference type="Pfam" id="PF13302">
    <property type="entry name" value="Acetyltransf_3"/>
    <property type="match status" value="1"/>
</dbReference>
<dbReference type="EMBL" id="FTOA01000002">
    <property type="protein sequence ID" value="SIS53183.1"/>
    <property type="molecule type" value="Genomic_DNA"/>
</dbReference>
<dbReference type="AlphaFoldDB" id="A0A1N7JV23"/>
<reference evidence="2 3" key="1">
    <citation type="submission" date="2017-01" db="EMBL/GenBank/DDBJ databases">
        <authorList>
            <person name="Mah S.A."/>
            <person name="Swanson W.J."/>
            <person name="Moy G.W."/>
            <person name="Vacquier V.D."/>
        </authorList>
    </citation>
    <scope>NUCLEOTIDE SEQUENCE [LARGE SCALE GENOMIC DNA]</scope>
    <source>
        <strain evidence="2 3">DSM 11589</strain>
    </source>
</reference>
<dbReference type="SUPFAM" id="SSF55729">
    <property type="entry name" value="Acyl-CoA N-acyltransferases (Nat)"/>
    <property type="match status" value="1"/>
</dbReference>
<dbReference type="InterPro" id="IPR016181">
    <property type="entry name" value="Acyl_CoA_acyltransferase"/>
</dbReference>
<proteinExistence type="predicted"/>
<dbReference type="PANTHER" id="PTHR43792:SF1">
    <property type="entry name" value="N-ACETYLTRANSFERASE DOMAIN-CONTAINING PROTEIN"/>
    <property type="match status" value="1"/>
</dbReference>
<keyword evidence="2" id="KW-0808">Transferase</keyword>
<dbReference type="Proteomes" id="UP000185678">
    <property type="component" value="Unassembled WGS sequence"/>
</dbReference>
<dbReference type="STRING" id="80876.SAMN05421779_102480"/>
<dbReference type="PANTHER" id="PTHR43792">
    <property type="entry name" value="GNAT FAMILY, PUTATIVE (AFU_ORTHOLOGUE AFUA_3G00765)-RELATED-RELATED"/>
    <property type="match status" value="1"/>
</dbReference>
<dbReference type="PROSITE" id="PS51186">
    <property type="entry name" value="GNAT"/>
    <property type="match status" value="1"/>
</dbReference>
<feature type="domain" description="N-acetyltransferase" evidence="1">
    <location>
        <begin position="14"/>
        <end position="175"/>
    </location>
</feature>
<dbReference type="GO" id="GO:0016747">
    <property type="term" value="F:acyltransferase activity, transferring groups other than amino-acyl groups"/>
    <property type="evidence" value="ECO:0007669"/>
    <property type="project" value="InterPro"/>
</dbReference>
<dbReference type="Gene3D" id="3.40.630.30">
    <property type="match status" value="1"/>
</dbReference>
<dbReference type="InterPro" id="IPR000182">
    <property type="entry name" value="GNAT_dom"/>
</dbReference>
<name>A0A1N7JV23_9PROT</name>
<keyword evidence="3" id="KW-1185">Reference proteome</keyword>